<dbReference type="Proteomes" id="UP000016932">
    <property type="component" value="Unassembled WGS sequence"/>
</dbReference>
<accession>M3AEG5</accession>
<dbReference type="AlphaFoldDB" id="M3AEG5"/>
<evidence type="ECO:0000313" key="2">
    <source>
        <dbReference type="Proteomes" id="UP000016932"/>
    </source>
</evidence>
<keyword evidence="2" id="KW-1185">Reference proteome</keyword>
<dbReference type="KEGG" id="pfj:MYCFIDRAFT_174487"/>
<name>M3AEG5_PSEFD</name>
<gene>
    <name evidence="1" type="ORF">MYCFIDRAFT_174487</name>
</gene>
<organism evidence="1 2">
    <name type="scientific">Pseudocercospora fijiensis (strain CIRAD86)</name>
    <name type="common">Black leaf streak disease fungus</name>
    <name type="synonym">Mycosphaerella fijiensis</name>
    <dbReference type="NCBI Taxonomy" id="383855"/>
    <lineage>
        <taxon>Eukaryota</taxon>
        <taxon>Fungi</taxon>
        <taxon>Dikarya</taxon>
        <taxon>Ascomycota</taxon>
        <taxon>Pezizomycotina</taxon>
        <taxon>Dothideomycetes</taxon>
        <taxon>Dothideomycetidae</taxon>
        <taxon>Mycosphaerellales</taxon>
        <taxon>Mycosphaerellaceae</taxon>
        <taxon>Pseudocercospora</taxon>
    </lineage>
</organism>
<sequence>MTYDLLVVFMLEGCGRVGDGWSAVLAARAKINLPEFSSKCARSKKENGNYQKKFEPQYLASSILDSIKQLNEPVAMDELSTNLTAVPRCRLKWPSQCGYKCPAIELLGPTARDSRHDLCHGVSDPHYRPPDAAWTSRTYYNKVVCSQWVNMLASKFWYFEGTSFFFRDGTLLLDTRRLLSLEQRCGFPSLRCVTCEMSAYQSGSGKFCPKIERLKVICHRADIDGEAESALRTNCCNSRVRKHICAHCQSAAADYLLHRLRATINESKWDLTMVSVEWGKPTHEWSVSLLEICAEQEVQSIRSGAMRTEMGIFG</sequence>
<reference evidence="1 2" key="1">
    <citation type="journal article" date="2012" name="PLoS Pathog.">
        <title>Diverse lifestyles and strategies of plant pathogenesis encoded in the genomes of eighteen Dothideomycetes fungi.</title>
        <authorList>
            <person name="Ohm R.A."/>
            <person name="Feau N."/>
            <person name="Henrissat B."/>
            <person name="Schoch C.L."/>
            <person name="Horwitz B.A."/>
            <person name="Barry K.W."/>
            <person name="Condon B.J."/>
            <person name="Copeland A.C."/>
            <person name="Dhillon B."/>
            <person name="Glaser F."/>
            <person name="Hesse C.N."/>
            <person name="Kosti I."/>
            <person name="LaButti K."/>
            <person name="Lindquist E.A."/>
            <person name="Lucas S."/>
            <person name="Salamov A.A."/>
            <person name="Bradshaw R.E."/>
            <person name="Ciuffetti L."/>
            <person name="Hamelin R.C."/>
            <person name="Kema G.H.J."/>
            <person name="Lawrence C."/>
            <person name="Scott J.A."/>
            <person name="Spatafora J.W."/>
            <person name="Turgeon B.G."/>
            <person name="de Wit P.J.G.M."/>
            <person name="Zhong S."/>
            <person name="Goodwin S.B."/>
            <person name="Grigoriev I.V."/>
        </authorList>
    </citation>
    <scope>NUCLEOTIDE SEQUENCE [LARGE SCALE GENOMIC DNA]</scope>
    <source>
        <strain evidence="1 2">CIRAD86</strain>
    </source>
</reference>
<dbReference type="EMBL" id="KB446558">
    <property type="protein sequence ID" value="EME82986.1"/>
    <property type="molecule type" value="Genomic_DNA"/>
</dbReference>
<dbReference type="RefSeq" id="XP_007926346.1">
    <property type="nucleotide sequence ID" value="XM_007928155.1"/>
</dbReference>
<evidence type="ECO:0000313" key="1">
    <source>
        <dbReference type="EMBL" id="EME82986.1"/>
    </source>
</evidence>
<dbReference type="HOGENOM" id="CLU_886032_0_0_1"/>
<proteinExistence type="predicted"/>
<dbReference type="VEuPathDB" id="FungiDB:MYCFIDRAFT_174487"/>
<protein>
    <submittedName>
        <fullName evidence="1">Uncharacterized protein</fullName>
    </submittedName>
</protein>
<dbReference type="GeneID" id="19333194"/>